<accession>A0ABY9W4F2</accession>
<evidence type="ECO:0000313" key="2">
    <source>
        <dbReference type="Proteomes" id="UP001303236"/>
    </source>
</evidence>
<dbReference type="Proteomes" id="UP001303236">
    <property type="component" value="Chromosome"/>
</dbReference>
<gene>
    <name evidence="1" type="ORF">RI138_31740</name>
</gene>
<evidence type="ECO:0000313" key="1">
    <source>
        <dbReference type="EMBL" id="WNF31039.1"/>
    </source>
</evidence>
<sequence>MDPVSRIRFLDAPGGNCGSACASWRTAGPQLRPHLSYLEQLGREPGGQWLLVVATSW</sequence>
<proteinExistence type="predicted"/>
<organism evidence="1 2">
    <name type="scientific">Streptomyces durocortorensis</name>
    <dbReference type="NCBI Taxonomy" id="2811104"/>
    <lineage>
        <taxon>Bacteria</taxon>
        <taxon>Bacillati</taxon>
        <taxon>Actinomycetota</taxon>
        <taxon>Actinomycetes</taxon>
        <taxon>Kitasatosporales</taxon>
        <taxon>Streptomycetaceae</taxon>
        <taxon>Streptomyces</taxon>
    </lineage>
</organism>
<dbReference type="EMBL" id="CP134500">
    <property type="protein sequence ID" value="WNF31039.1"/>
    <property type="molecule type" value="Genomic_DNA"/>
</dbReference>
<reference evidence="1 2" key="1">
    <citation type="submission" date="2023-09" db="EMBL/GenBank/DDBJ databases">
        <title>Genome completion map analysis of the actinomycetes C11-1.</title>
        <authorList>
            <person name="Qin P."/>
            <person name="Guan P."/>
        </authorList>
    </citation>
    <scope>NUCLEOTIDE SEQUENCE [LARGE SCALE GENOMIC DNA]</scope>
    <source>
        <strain evidence="1 2">C11-1</strain>
    </source>
</reference>
<keyword evidence="2" id="KW-1185">Reference proteome</keyword>
<protein>
    <submittedName>
        <fullName evidence="1">Uncharacterized protein</fullName>
    </submittedName>
</protein>
<name>A0ABY9W4F2_9ACTN</name>